<evidence type="ECO:0008006" key="2">
    <source>
        <dbReference type="Google" id="ProtNLM"/>
    </source>
</evidence>
<proteinExistence type="predicted"/>
<gene>
    <name evidence="1" type="ORF">METZ01_LOCUS212806</name>
</gene>
<dbReference type="SUPFAM" id="SSF51556">
    <property type="entry name" value="Metallo-dependent hydrolases"/>
    <property type="match status" value="1"/>
</dbReference>
<dbReference type="EMBL" id="UINC01048875">
    <property type="protein sequence ID" value="SVB59952.1"/>
    <property type="molecule type" value="Genomic_DNA"/>
</dbReference>
<dbReference type="InterPro" id="IPR032466">
    <property type="entry name" value="Metal_Hydrolase"/>
</dbReference>
<organism evidence="1">
    <name type="scientific">marine metagenome</name>
    <dbReference type="NCBI Taxonomy" id="408172"/>
    <lineage>
        <taxon>unclassified sequences</taxon>
        <taxon>metagenomes</taxon>
        <taxon>ecological metagenomes</taxon>
    </lineage>
</organism>
<dbReference type="GO" id="GO:0006508">
    <property type="term" value="P:proteolysis"/>
    <property type="evidence" value="ECO:0007669"/>
    <property type="project" value="InterPro"/>
</dbReference>
<dbReference type="InterPro" id="IPR008257">
    <property type="entry name" value="Pept_M19"/>
</dbReference>
<dbReference type="AlphaFoldDB" id="A0A382FBC7"/>
<dbReference type="Gene3D" id="3.20.20.140">
    <property type="entry name" value="Metal-dependent hydrolases"/>
    <property type="match status" value="1"/>
</dbReference>
<accession>A0A382FBC7</accession>
<dbReference type="Pfam" id="PF01244">
    <property type="entry name" value="Peptidase_M19"/>
    <property type="match status" value="1"/>
</dbReference>
<evidence type="ECO:0000313" key="1">
    <source>
        <dbReference type="EMBL" id="SVB59952.1"/>
    </source>
</evidence>
<dbReference type="PROSITE" id="PS51257">
    <property type="entry name" value="PROKAR_LIPOPROTEIN"/>
    <property type="match status" value="1"/>
</dbReference>
<name>A0A382FBC7_9ZZZZ</name>
<dbReference type="GO" id="GO:0070573">
    <property type="term" value="F:metallodipeptidase activity"/>
    <property type="evidence" value="ECO:0007669"/>
    <property type="project" value="InterPro"/>
</dbReference>
<dbReference type="PROSITE" id="PS51365">
    <property type="entry name" value="RENAL_DIPEPTIDASE_2"/>
    <property type="match status" value="1"/>
</dbReference>
<reference evidence="1" key="1">
    <citation type="submission" date="2018-05" db="EMBL/GenBank/DDBJ databases">
        <authorList>
            <person name="Lanie J.A."/>
            <person name="Ng W.-L."/>
            <person name="Kazmierczak K.M."/>
            <person name="Andrzejewski T.M."/>
            <person name="Davidsen T.M."/>
            <person name="Wayne K.J."/>
            <person name="Tettelin H."/>
            <person name="Glass J.I."/>
            <person name="Rusch D."/>
            <person name="Podicherti R."/>
            <person name="Tsui H.-C.T."/>
            <person name="Winkler M.E."/>
        </authorList>
    </citation>
    <scope>NUCLEOTIDE SEQUENCE</scope>
</reference>
<dbReference type="CDD" id="cd01301">
    <property type="entry name" value="rDP_like"/>
    <property type="match status" value="1"/>
</dbReference>
<dbReference type="PANTHER" id="PTHR10443:SF12">
    <property type="entry name" value="DIPEPTIDASE"/>
    <property type="match status" value="1"/>
</dbReference>
<protein>
    <recommendedName>
        <fullName evidence="2">Peptidase M19</fullName>
    </recommendedName>
</protein>
<dbReference type="PANTHER" id="PTHR10443">
    <property type="entry name" value="MICROSOMAL DIPEPTIDASE"/>
    <property type="match status" value="1"/>
</dbReference>
<sequence length="398" mass="44327">MKKIKSVLISIIGIMIIGCSNDAALKKQAYELAHKYIITDGHIDVPWRLNDGYEDLSIRTEGGDFDYIRAKEGGLDAPFMSIYVPSSYQETGGAKEKADSLIDLVNRIANDHPDKFEVATSVTDVNRIFADSKIALPMGMENGAPLLDDLSNVQYFYDRGIRYITLTHGKDNLICDSSYDTTRTWGGLSPFGREVVKEMNRVGIMVDISHVTDEVINQVMDMTDVPVIASHSSCRYFTPGWERNMGDDEIRRLKDNGGVIQINYGSSFVTQASQDKRAANAEKIKAYAEENGLSAKDKALEDFVKKVNKQNPMYADITEVIDHFDRVVELAGIDHVAIGSDYDGVGDSLPYGLKDVASYPNLIYHLLKRGYSEEDIAKICYKNVWRVWSAVESAAANS</sequence>